<dbReference type="EMBL" id="CP032683">
    <property type="protein sequence ID" value="AYK14163.1"/>
    <property type="molecule type" value="Genomic_DNA"/>
</dbReference>
<reference evidence="2 4" key="3">
    <citation type="journal article" date="2020" name="Biotechnol. Biofuels">
        <title>New insights from the biogas microbiome by comprehensive genome-resolved metagenomics of nearly 1600 species originating from multiple anaerobic digesters.</title>
        <authorList>
            <person name="Campanaro S."/>
            <person name="Treu L."/>
            <person name="Rodriguez-R L.M."/>
            <person name="Kovalovszki A."/>
            <person name="Ziels R.M."/>
            <person name="Maus I."/>
            <person name="Zhu X."/>
            <person name="Kougias P.G."/>
            <person name="Basile A."/>
            <person name="Luo G."/>
            <person name="Schluter A."/>
            <person name="Konstantinidis K.T."/>
            <person name="Angelidaki I."/>
        </authorList>
    </citation>
    <scope>NUCLEOTIDE SEQUENCE [LARGE SCALE GENOMIC DNA]</scope>
    <source>
        <strain evidence="2">AS22ysBPME_46</strain>
    </source>
</reference>
<accession>A0A660HPH9</accession>
<dbReference type="AlphaFoldDB" id="A0A660HPH9"/>
<organism evidence="1 3">
    <name type="scientific">Methanosarcina flavescens</name>
    <dbReference type="NCBI Taxonomy" id="1715806"/>
    <lineage>
        <taxon>Archaea</taxon>
        <taxon>Methanobacteriati</taxon>
        <taxon>Methanobacteriota</taxon>
        <taxon>Stenosarchaea group</taxon>
        <taxon>Methanomicrobia</taxon>
        <taxon>Methanosarcinales</taxon>
        <taxon>Methanosarcinaceae</taxon>
        <taxon>Methanosarcina</taxon>
    </lineage>
</organism>
<evidence type="ECO:0000313" key="4">
    <source>
        <dbReference type="Proteomes" id="UP000585579"/>
    </source>
</evidence>
<protein>
    <submittedName>
        <fullName evidence="1">Uncharacterized protein</fullName>
    </submittedName>
</protein>
<dbReference type="Proteomes" id="UP000053087">
    <property type="component" value="Chromosome"/>
</dbReference>
<gene>
    <name evidence="1" type="ORF">AOB57_002205</name>
    <name evidence="2" type="ORF">GX302_10040</name>
</gene>
<dbReference type="OrthoDB" id="136323at2157"/>
<evidence type="ECO:0000313" key="2">
    <source>
        <dbReference type="EMBL" id="NLK33141.1"/>
    </source>
</evidence>
<reference evidence="1 3" key="1">
    <citation type="journal article" date="2016" name="Int. J. Syst. Evol. Microbiol.">
        <title>Methanosarcina flavescens sp. nov., a methanogenic archaeon isolated from a full-scale anaerobic digester.</title>
        <authorList>
            <person name="Kern T."/>
            <person name="Fischer M.A."/>
            <person name="Deppenmeier U."/>
            <person name="Schmitz R.A."/>
            <person name="Rother M."/>
        </authorList>
    </citation>
    <scope>NUCLEOTIDE SEQUENCE [LARGE SCALE GENOMIC DNA]</scope>
    <source>
        <strain evidence="1 3">E03.2</strain>
    </source>
</reference>
<dbReference type="Proteomes" id="UP000585579">
    <property type="component" value="Unassembled WGS sequence"/>
</dbReference>
<dbReference type="EMBL" id="JAAYQL010000060">
    <property type="protein sequence ID" value="NLK33141.1"/>
    <property type="molecule type" value="Genomic_DNA"/>
</dbReference>
<name>A0A660HPH9_9EURY</name>
<evidence type="ECO:0000313" key="1">
    <source>
        <dbReference type="EMBL" id="AYK14163.1"/>
    </source>
</evidence>
<dbReference type="GeneID" id="53686899"/>
<evidence type="ECO:0000313" key="3">
    <source>
        <dbReference type="Proteomes" id="UP000053087"/>
    </source>
</evidence>
<keyword evidence="3" id="KW-1185">Reference proteome</keyword>
<sequence length="276" mass="29117">MTIKDKYLKILSCLVILLLGMSLVPAASANSDSSTIPSLPNVFGGNLKGDAANAGSGLVISAYIDSKLVGSNTIDGNGRYLVTVDGTKQDNGKAITFKLAGVPSEPVSVTYKHGAEPVEIDLTFNGDFEPPTIESLSAFPLYILNDGKDFSTVRAKVVGRPSGEPSVTIDLNGIEQGVVSLKPESGDLYFYDIKSTKTGKFKFSFTAANPSGSSVTDKESISISILSEGELETEFGNADGAFSPEEIMNLVSNNDVSSGIKYAALGIYFADGWDRI</sequence>
<proteinExistence type="predicted"/>
<dbReference type="KEGG" id="mfz:AOB57_002205"/>
<reference evidence="1" key="2">
    <citation type="submission" date="2018-10" db="EMBL/GenBank/DDBJ databases">
        <authorList>
            <person name="Fischer M.A."/>
            <person name="Kern T."/>
            <person name="Deppenmeier U."/>
            <person name="Schmitz R.A."/>
            <person name="Rother M."/>
        </authorList>
    </citation>
    <scope>NUCLEOTIDE SEQUENCE</scope>
    <source>
        <strain evidence="1">E03.2</strain>
    </source>
</reference>
<dbReference type="RefSeq" id="WP_054297771.1">
    <property type="nucleotide sequence ID" value="NZ_CP032683.1"/>
</dbReference>